<keyword evidence="4" id="KW-0479">Metal-binding</keyword>
<feature type="region of interest" description="Disordered" evidence="16">
    <location>
        <begin position="829"/>
        <end position="868"/>
    </location>
</feature>
<feature type="coiled-coil region" evidence="15">
    <location>
        <begin position="931"/>
        <end position="958"/>
    </location>
</feature>
<evidence type="ECO:0000259" key="18">
    <source>
        <dbReference type="PROSITE" id="PS51339"/>
    </source>
</evidence>
<dbReference type="SUPFAM" id="SSF57903">
    <property type="entry name" value="FYVE/PHD zinc finger"/>
    <property type="match status" value="1"/>
</dbReference>
<dbReference type="PROSITE" id="PS51339">
    <property type="entry name" value="PPASE_MYOTUBULARIN"/>
    <property type="match status" value="1"/>
</dbReference>
<dbReference type="EC" id="3.1.3.95" evidence="3"/>
<dbReference type="GO" id="GO:0005829">
    <property type="term" value="C:cytosol"/>
    <property type="evidence" value="ECO:0007669"/>
    <property type="project" value="UniProtKB-ARBA"/>
</dbReference>
<evidence type="ECO:0000313" key="19">
    <source>
        <dbReference type="Ensembl" id="ENSSDAP00000012250.1"/>
    </source>
</evidence>
<dbReference type="AlphaFoldDB" id="A0A8C9PTC3"/>
<evidence type="ECO:0000256" key="14">
    <source>
        <dbReference type="PROSITE-ProRule" id="PRU00091"/>
    </source>
</evidence>
<evidence type="ECO:0000256" key="13">
    <source>
        <dbReference type="PIRSR" id="PIRSR630564-2"/>
    </source>
</evidence>
<keyword evidence="7" id="KW-0862">Zinc</keyword>
<evidence type="ECO:0000313" key="20">
    <source>
        <dbReference type="Proteomes" id="UP000694422"/>
    </source>
</evidence>
<feature type="region of interest" description="Disordered" evidence="16">
    <location>
        <begin position="652"/>
        <end position="683"/>
    </location>
</feature>
<dbReference type="GO" id="GO:0016020">
    <property type="term" value="C:membrane"/>
    <property type="evidence" value="ECO:0007669"/>
    <property type="project" value="UniProtKB-SubCell"/>
</dbReference>
<dbReference type="GO" id="GO:0061952">
    <property type="term" value="P:midbody abscission"/>
    <property type="evidence" value="ECO:0007669"/>
    <property type="project" value="UniProtKB-ARBA"/>
</dbReference>
<keyword evidence="9" id="KW-0472">Membrane</keyword>
<name>A0A8C9PTC3_SPEDA</name>
<dbReference type="Pfam" id="PF06602">
    <property type="entry name" value="Myotub-related"/>
    <property type="match status" value="1"/>
</dbReference>
<protein>
    <recommendedName>
        <fullName evidence="3">phosphatidylinositol-3,5-bisphosphate 3-phosphatase</fullName>
        <ecNumber evidence="3">3.1.3.95</ecNumber>
    </recommendedName>
    <alternativeName>
        <fullName evidence="11">Phosphatidylinositol-3,5-bisphosphate 3-phosphatase</fullName>
    </alternativeName>
    <alternativeName>
        <fullName evidence="10">Phosphatidylinositol-3-phosphate phosphatase</fullName>
    </alternativeName>
</protein>
<dbReference type="InterPro" id="IPR013083">
    <property type="entry name" value="Znf_RING/FYVE/PHD"/>
</dbReference>
<keyword evidence="20" id="KW-1185">Reference proteome</keyword>
<dbReference type="GO" id="GO:0046856">
    <property type="term" value="P:phosphatidylinositol dephosphorylation"/>
    <property type="evidence" value="ECO:0007669"/>
    <property type="project" value="UniProtKB-ARBA"/>
</dbReference>
<dbReference type="InterPro" id="IPR010569">
    <property type="entry name" value="Myotubularin-like_Pase_dom"/>
</dbReference>
<dbReference type="Ensembl" id="ENSSDAT00000013863.1">
    <property type="protein sequence ID" value="ENSSDAP00000012250.1"/>
    <property type="gene ID" value="ENSSDAG00000010926.1"/>
</dbReference>
<dbReference type="GO" id="GO:0004722">
    <property type="term" value="F:protein serine/threonine phosphatase activity"/>
    <property type="evidence" value="ECO:0007669"/>
    <property type="project" value="UniProtKB-ARBA"/>
</dbReference>
<keyword evidence="6" id="KW-0378">Hydrolase</keyword>
<dbReference type="PROSITE" id="PS50178">
    <property type="entry name" value="ZF_FYVE"/>
    <property type="match status" value="1"/>
</dbReference>
<reference evidence="19" key="2">
    <citation type="submission" date="2025-09" db="UniProtKB">
        <authorList>
            <consortium name="Ensembl"/>
        </authorList>
    </citation>
    <scope>IDENTIFICATION</scope>
</reference>
<organism evidence="19 20">
    <name type="scientific">Spermophilus dauricus</name>
    <name type="common">Daurian ground squirrel</name>
    <dbReference type="NCBI Taxonomy" id="99837"/>
    <lineage>
        <taxon>Eukaryota</taxon>
        <taxon>Metazoa</taxon>
        <taxon>Chordata</taxon>
        <taxon>Craniata</taxon>
        <taxon>Vertebrata</taxon>
        <taxon>Euteleostomi</taxon>
        <taxon>Mammalia</taxon>
        <taxon>Eutheria</taxon>
        <taxon>Euarchontoglires</taxon>
        <taxon>Glires</taxon>
        <taxon>Rodentia</taxon>
        <taxon>Sciuromorpha</taxon>
        <taxon>Sciuridae</taxon>
        <taxon>Xerinae</taxon>
        <taxon>Marmotini</taxon>
        <taxon>Spermophilus</taxon>
    </lineage>
</organism>
<comment type="subcellular location">
    <subcellularLocation>
        <location evidence="1">Membrane</location>
    </subcellularLocation>
</comment>
<dbReference type="CDD" id="cd15732">
    <property type="entry name" value="FYVE_MTMR3"/>
    <property type="match status" value="1"/>
</dbReference>
<evidence type="ECO:0000256" key="7">
    <source>
        <dbReference type="ARBA" id="ARBA00022833"/>
    </source>
</evidence>
<dbReference type="GO" id="GO:0060090">
    <property type="term" value="F:molecular adaptor activity"/>
    <property type="evidence" value="ECO:0007669"/>
    <property type="project" value="UniProtKB-ARBA"/>
</dbReference>
<dbReference type="PANTHER" id="PTHR10807:SF66">
    <property type="entry name" value="MYOTUBULARIN-RELATED PROTEIN 3"/>
    <property type="match status" value="1"/>
</dbReference>
<reference evidence="19" key="1">
    <citation type="submission" date="2025-08" db="UniProtKB">
        <authorList>
            <consortium name="Ensembl"/>
        </authorList>
    </citation>
    <scope>IDENTIFICATION</scope>
</reference>
<dbReference type="SUPFAM" id="SSF52799">
    <property type="entry name" value="(Phosphotyrosine protein) phosphatases II"/>
    <property type="match status" value="1"/>
</dbReference>
<dbReference type="InterPro" id="IPR029021">
    <property type="entry name" value="Prot-tyrosine_phosphatase-like"/>
</dbReference>
<evidence type="ECO:0000256" key="10">
    <source>
        <dbReference type="ARBA" id="ARBA00031219"/>
    </source>
</evidence>
<evidence type="ECO:0000259" key="17">
    <source>
        <dbReference type="PROSITE" id="PS50178"/>
    </source>
</evidence>
<evidence type="ECO:0000256" key="3">
    <source>
        <dbReference type="ARBA" id="ARBA00012903"/>
    </source>
</evidence>
<feature type="region of interest" description="Disordered" evidence="16">
    <location>
        <begin position="550"/>
        <end position="574"/>
    </location>
</feature>
<feature type="domain" description="FYVE-type" evidence="17">
    <location>
        <begin position="1015"/>
        <end position="1075"/>
    </location>
</feature>
<feature type="domain" description="Myotubularin phosphatase" evidence="18">
    <location>
        <begin position="81"/>
        <end position="476"/>
    </location>
</feature>
<evidence type="ECO:0000256" key="5">
    <source>
        <dbReference type="ARBA" id="ARBA00022771"/>
    </source>
</evidence>
<accession>A0A8C9PTC3</accession>
<keyword evidence="5 14" id="KW-0863">Zinc-finger</keyword>
<dbReference type="GO" id="GO:0052629">
    <property type="term" value="F:phosphatidylinositol-3,5-bisphosphate 3-phosphatase activity"/>
    <property type="evidence" value="ECO:0007669"/>
    <property type="project" value="UniProtKB-EC"/>
</dbReference>
<evidence type="ECO:0000256" key="4">
    <source>
        <dbReference type="ARBA" id="ARBA00022723"/>
    </source>
</evidence>
<evidence type="ECO:0000256" key="6">
    <source>
        <dbReference type="ARBA" id="ARBA00022801"/>
    </source>
</evidence>
<dbReference type="PROSITE" id="PS00383">
    <property type="entry name" value="TYR_PHOSPHATASE_1"/>
    <property type="match status" value="1"/>
</dbReference>
<evidence type="ECO:0000256" key="15">
    <source>
        <dbReference type="SAM" id="Coils"/>
    </source>
</evidence>
<dbReference type="Proteomes" id="UP000694422">
    <property type="component" value="Unplaced"/>
</dbReference>
<dbReference type="Pfam" id="PF01363">
    <property type="entry name" value="FYVE"/>
    <property type="match status" value="1"/>
</dbReference>
<dbReference type="InterPro" id="IPR030564">
    <property type="entry name" value="Myotubularin"/>
</dbReference>
<feature type="compositionally biased region" description="Pro residues" evidence="16">
    <location>
        <begin position="493"/>
        <end position="503"/>
    </location>
</feature>
<dbReference type="PANTHER" id="PTHR10807">
    <property type="entry name" value="MYOTUBULARIN-RELATED"/>
    <property type="match status" value="1"/>
</dbReference>
<dbReference type="SMART" id="SM00404">
    <property type="entry name" value="PTPc_motif"/>
    <property type="match status" value="1"/>
</dbReference>
<evidence type="ECO:0000256" key="11">
    <source>
        <dbReference type="ARBA" id="ARBA00032571"/>
    </source>
</evidence>
<dbReference type="SMART" id="SM00064">
    <property type="entry name" value="FYVE"/>
    <property type="match status" value="1"/>
</dbReference>
<evidence type="ECO:0000256" key="9">
    <source>
        <dbReference type="ARBA" id="ARBA00023136"/>
    </source>
</evidence>
<feature type="region of interest" description="Disordered" evidence="16">
    <location>
        <begin position="490"/>
        <end position="511"/>
    </location>
</feature>
<proteinExistence type="inferred from homology"/>
<dbReference type="Gene3D" id="3.90.190.10">
    <property type="entry name" value="Protein tyrosine phosphatase superfamily"/>
    <property type="match status" value="1"/>
</dbReference>
<evidence type="ECO:0000256" key="16">
    <source>
        <dbReference type="SAM" id="MobiDB-lite"/>
    </source>
</evidence>
<dbReference type="InterPro" id="IPR017455">
    <property type="entry name" value="Znf_FYVE-rel"/>
</dbReference>
<dbReference type="GO" id="GO:0010506">
    <property type="term" value="P:regulation of autophagy"/>
    <property type="evidence" value="ECO:0007669"/>
    <property type="project" value="TreeGrafter"/>
</dbReference>
<dbReference type="InterPro" id="IPR000306">
    <property type="entry name" value="Znf_FYVE"/>
</dbReference>
<dbReference type="InterPro" id="IPR011011">
    <property type="entry name" value="Znf_FYVE_PHD"/>
</dbReference>
<feature type="binding site" evidence="13">
    <location>
        <begin position="251"/>
        <end position="252"/>
    </location>
    <ligand>
        <name>substrate</name>
    </ligand>
</feature>
<dbReference type="InterPro" id="IPR003595">
    <property type="entry name" value="Tyr_Pase_cat"/>
</dbReference>
<evidence type="ECO:0000256" key="8">
    <source>
        <dbReference type="ARBA" id="ARBA00023098"/>
    </source>
</evidence>
<feature type="region of interest" description="Disordered" evidence="16">
    <location>
        <begin position="789"/>
        <end position="808"/>
    </location>
</feature>
<dbReference type="GO" id="GO:0006661">
    <property type="term" value="P:phosphatidylinositol biosynthetic process"/>
    <property type="evidence" value="ECO:0007669"/>
    <property type="project" value="UniProtKB-ARBA"/>
</dbReference>
<keyword evidence="8" id="KW-0443">Lipid metabolism</keyword>
<feature type="active site" description="Phosphocysteine intermediate" evidence="12">
    <location>
        <position position="313"/>
    </location>
</feature>
<dbReference type="InterPro" id="IPR016130">
    <property type="entry name" value="Tyr_Pase_AS"/>
</dbReference>
<feature type="binding site" evidence="13">
    <location>
        <begin position="226"/>
        <end position="229"/>
    </location>
    <ligand>
        <name>substrate</name>
    </ligand>
</feature>
<dbReference type="Gene3D" id="3.30.40.10">
    <property type="entry name" value="Zinc/RING finger domain, C3HC4 (zinc finger)"/>
    <property type="match status" value="1"/>
</dbReference>
<dbReference type="GO" id="GO:0004438">
    <property type="term" value="F:phosphatidylinositol-3-phosphate phosphatase activity"/>
    <property type="evidence" value="ECO:0007669"/>
    <property type="project" value="TreeGrafter"/>
</dbReference>
<evidence type="ECO:0000256" key="12">
    <source>
        <dbReference type="PIRSR" id="PIRSR630564-1"/>
    </source>
</evidence>
<dbReference type="GO" id="GO:0019903">
    <property type="term" value="F:protein phosphatase binding"/>
    <property type="evidence" value="ECO:0007669"/>
    <property type="project" value="TreeGrafter"/>
</dbReference>
<evidence type="ECO:0000256" key="2">
    <source>
        <dbReference type="ARBA" id="ARBA00007471"/>
    </source>
</evidence>
<keyword evidence="15" id="KW-0175">Coiled coil</keyword>
<evidence type="ECO:0000256" key="1">
    <source>
        <dbReference type="ARBA" id="ARBA00004370"/>
    </source>
</evidence>
<feature type="binding site" evidence="13">
    <location>
        <begin position="313"/>
        <end position="319"/>
    </location>
    <ligand>
        <name>substrate</name>
    </ligand>
</feature>
<sequence>MVPFLRFHSQLSSDYIHTCLTLQRCQFSTFEQCQDWLKRLNNAIRPPAKIEDLFSFAYHAWCMEVYASEKEQHGDLCRPGEHVTSRFKNEVERMGFDMNNAWRISNINEKYKLCGSYPQELIVPAWITDKELESVASFRSWKHGLAPALVGATACSLLCGWGYRCEPPHLFSQFLATQVYLVFTRPPFLMSVDSSLSNASGAESLAIQPQKLLILDARSYAAAVANRAKGGGCECPDYYPNCEVVFMGMANIHSIRRSFQSLRLLCTQTPDPGNWLSALESTKWLHHLSVLLKSALLVVHAVDRDQRPVLVHCSDGWDRTPQIVALAKLLLDPYYRTIEGFQVLVEMEWLDFGHKFADRCGHGENSDDLNERCPVFLQWLDCVHQLQRQFPCSFEFNEAFLVKLVQHTYSCLFGTFLCNNAKERGEKHTQERTCSVWSLLRAGNKAFKNLLYSSQSEAVLYPVCHVRNLMLWSAVYLPCPSPSTPVDDSCAPYPVPGTSPDDPPLSRLPKTRSFDNLTIACDSTVPLASRRSSDPSLNEKWQEHRRSLELSNLAGPGEEPSADSLGKPSRVPGGAELSVAAGVAEGQMENILQEATKEESGAEEPAHRGSVEMPQIKEENRIATEGSAIVLYQETELGDAILRSHPDSSLSLFSQGIPEEQGGPSVLSSSLQEPYRGEDSREVPLEQPPVEDIAENQEDAAPSIPVDVKVGYGTSLSSSLPPSQVPFETRGPNMDSSMDILMEDNVKSESGPQVHRKPCLVITGRFSGKDVLPPALEPRPAERSLIEKPQGGSVVHRTSPGSTLSPTRAPCALPLAECKEGFVCNSAPETENKASEQPPALGTLQKYSAPNGHCANGEAGRSKDSLSRQLSATSCSSVHLHSRNLHHKWLHSHSGRPSAVSSPEQPSRSHLDDDGMPVYTDTIQQRLRQIESGHQQEVETLKKQVQELKSRLESQYLTGSLRFNGDFGDEVTSIPDSESNLDQNCLSRCSTAIFSEASWEQVDKQDTEMTRWLPDHLAAHCYACDSAFWLASRKHHCRNCGNVFCSSCCNQKVPVPSQQLFEPSRVCKSCYSSLHPTSSSIDLELDKPIAATSN</sequence>
<comment type="similarity">
    <text evidence="2">Belongs to the protein-tyrosine phosphatase family. Non-receptor class myotubularin subfamily.</text>
</comment>
<dbReference type="FunFam" id="3.30.40.10:FF:000073">
    <property type="entry name" value="myotubularin-related protein 4 isoform X2"/>
    <property type="match status" value="1"/>
</dbReference>
<feature type="region of interest" description="Disordered" evidence="16">
    <location>
        <begin position="890"/>
        <end position="916"/>
    </location>
</feature>
<dbReference type="GO" id="GO:0008270">
    <property type="term" value="F:zinc ion binding"/>
    <property type="evidence" value="ECO:0007669"/>
    <property type="project" value="UniProtKB-KW"/>
</dbReference>